<accession>A0ABV5T3R9</accession>
<dbReference type="GO" id="GO:0120549">
    <property type="term" value="F:limit dextrin alpha-1,6-maltotetraose-hydrolase activity"/>
    <property type="evidence" value="ECO:0007669"/>
    <property type="project" value="UniProtKB-EC"/>
</dbReference>
<dbReference type="SUPFAM" id="SSF51011">
    <property type="entry name" value="Glycosyl hydrolase domain"/>
    <property type="match status" value="1"/>
</dbReference>
<comment type="similarity">
    <text evidence="1">Belongs to the glycosyl hydrolase 13 family.</text>
</comment>
<dbReference type="InterPro" id="IPR014756">
    <property type="entry name" value="Ig_E-set"/>
</dbReference>
<dbReference type="CDD" id="cd02856">
    <property type="entry name" value="E_set_GDE_Isoamylase_N"/>
    <property type="match status" value="1"/>
</dbReference>
<dbReference type="NCBIfam" id="TIGR02100">
    <property type="entry name" value="glgX_debranch"/>
    <property type="match status" value="1"/>
</dbReference>
<dbReference type="EC" id="3.2.1.196" evidence="5"/>
<dbReference type="SUPFAM" id="SSF81296">
    <property type="entry name" value="E set domains"/>
    <property type="match status" value="1"/>
</dbReference>
<proteinExistence type="inferred from homology"/>
<evidence type="ECO:0000313" key="5">
    <source>
        <dbReference type="EMBL" id="MFB9647255.1"/>
    </source>
</evidence>
<keyword evidence="2 5" id="KW-0378">Hydrolase</keyword>
<evidence type="ECO:0000256" key="3">
    <source>
        <dbReference type="ARBA" id="ARBA00023295"/>
    </source>
</evidence>
<gene>
    <name evidence="5" type="primary">glgX</name>
    <name evidence="5" type="ORF">ACFFPJ_15775</name>
</gene>
<dbReference type="InterPro" id="IPR011837">
    <property type="entry name" value="Glycogen_debranch_GlgX"/>
</dbReference>
<dbReference type="InterPro" id="IPR004193">
    <property type="entry name" value="Glyco_hydro_13_N"/>
</dbReference>
<dbReference type="EMBL" id="JBHMBE010000009">
    <property type="protein sequence ID" value="MFB9647255.1"/>
    <property type="molecule type" value="Genomic_DNA"/>
</dbReference>
<name>A0ABV5T3R9_9MICO</name>
<dbReference type="Gene3D" id="2.60.40.1180">
    <property type="entry name" value="Golgi alpha-mannosidase II"/>
    <property type="match status" value="1"/>
</dbReference>
<evidence type="ECO:0000259" key="4">
    <source>
        <dbReference type="SMART" id="SM00642"/>
    </source>
</evidence>
<comment type="caution">
    <text evidence="5">The sequence shown here is derived from an EMBL/GenBank/DDBJ whole genome shotgun (WGS) entry which is preliminary data.</text>
</comment>
<evidence type="ECO:0000256" key="1">
    <source>
        <dbReference type="ARBA" id="ARBA00008061"/>
    </source>
</evidence>
<dbReference type="Proteomes" id="UP001589611">
    <property type="component" value="Unassembled WGS sequence"/>
</dbReference>
<dbReference type="Pfam" id="PF02922">
    <property type="entry name" value="CBM_48"/>
    <property type="match status" value="1"/>
</dbReference>
<dbReference type="CDD" id="cd11326">
    <property type="entry name" value="AmyAc_Glg_debranch"/>
    <property type="match status" value="1"/>
</dbReference>
<evidence type="ECO:0000313" key="6">
    <source>
        <dbReference type="Proteomes" id="UP001589611"/>
    </source>
</evidence>
<dbReference type="Gene3D" id="2.60.40.10">
    <property type="entry name" value="Immunoglobulins"/>
    <property type="match status" value="1"/>
</dbReference>
<keyword evidence="3 5" id="KW-0326">Glycosidase</keyword>
<dbReference type="InterPro" id="IPR013783">
    <property type="entry name" value="Ig-like_fold"/>
</dbReference>
<dbReference type="InterPro" id="IPR006047">
    <property type="entry name" value="GH13_cat_dom"/>
</dbReference>
<dbReference type="InterPro" id="IPR044505">
    <property type="entry name" value="GlgX_Isoamylase_N_E_set"/>
</dbReference>
<protein>
    <submittedName>
        <fullName evidence="5">Glycogen debranching protein GlgX</fullName>
        <ecNumber evidence="5">3.2.1.196</ecNumber>
    </submittedName>
</protein>
<organism evidence="5 6">
    <name type="scientific">Microbacterium terregens</name>
    <dbReference type="NCBI Taxonomy" id="69363"/>
    <lineage>
        <taxon>Bacteria</taxon>
        <taxon>Bacillati</taxon>
        <taxon>Actinomycetota</taxon>
        <taxon>Actinomycetes</taxon>
        <taxon>Micrococcales</taxon>
        <taxon>Microbacteriaceae</taxon>
        <taxon>Microbacterium</taxon>
    </lineage>
</organism>
<keyword evidence="6" id="KW-1185">Reference proteome</keyword>
<dbReference type="Gene3D" id="3.20.20.80">
    <property type="entry name" value="Glycosidases"/>
    <property type="match status" value="1"/>
</dbReference>
<dbReference type="InterPro" id="IPR017853">
    <property type="entry name" value="GH"/>
</dbReference>
<feature type="domain" description="Glycosyl hydrolase family 13 catalytic" evidence="4">
    <location>
        <begin position="188"/>
        <end position="566"/>
    </location>
</feature>
<reference evidence="5 6" key="1">
    <citation type="submission" date="2024-09" db="EMBL/GenBank/DDBJ databases">
        <authorList>
            <person name="Sun Q."/>
            <person name="Mori K."/>
        </authorList>
    </citation>
    <scope>NUCLEOTIDE SEQUENCE [LARGE SCALE GENOMIC DNA]</scope>
    <source>
        <strain evidence="5 6">JCM 1342</strain>
    </source>
</reference>
<dbReference type="SMART" id="SM00642">
    <property type="entry name" value="Aamy"/>
    <property type="match status" value="1"/>
</dbReference>
<sequence length="735" mass="82493">MQTWPGSSYPLGATFDGNGTNFALFSESAQRVELCLFGERGKETRVEMIDVDAYVWHAYLPQVRPGQRYGYRVHGEYDPSTGARFNPNKLLLDPYAKAVEGQVEWSQAVFGYDFGDPDSRNDEDSATAMMKAVVVNPFFDWAGDRLPKTPYSETFIYEAHVKGLTERHPGIPEEIRGTYSAVAHPVIIDHLKKLGVTAIELMPVHQFVDDSTLQEKGLSNYWGYNTIAFLAPQNTYAATGEQGQQVEEFKGMVRALHAAGIEVILDVVYNHTAEGNHMGPMLSMRGIDNAAYYRLEDDDKRYYTDYTGTGNSLNVGNPHALQLIMDSLRYWVLEMHVDGFRFDLASTLAREFYDVDKLATFFELVQQDPVVSQVKLIAEPWDVGPGGYQVGNFPPQWTEWNGQYRDTVRDFWRGEPQALGEFASRLTGSADLYEHSGRRPVASINFVTAHDGFTLRDLVSYEHKHNDANGEDGNDGADDNRAMNFGVEGPTDDPEVNTMRARQQRNFIATLLLSQGVPMLLHGDELGRTQQGNNNGYAQDNELTWVDWDNVDQPLVEFTAALARLRRDHPTFRRRRFFNGRPVKMEVGQGLPDIAWLRPDGSVMQPEDWDSGFGRAVGVFLNGRGIRERDHRGEPIVDKHFIILFNAGEDGIDFHIPETAFSPKWDVLVDTAGEQADSEPLQPGTSVRLPPKALMVLCEHELPEPEIDHSVAASLAALTDTITMPGHAPKSELER</sequence>
<dbReference type="PANTHER" id="PTHR43002">
    <property type="entry name" value="GLYCOGEN DEBRANCHING ENZYME"/>
    <property type="match status" value="1"/>
</dbReference>
<dbReference type="InterPro" id="IPR013780">
    <property type="entry name" value="Glyco_hydro_b"/>
</dbReference>
<evidence type="ECO:0000256" key="2">
    <source>
        <dbReference type="ARBA" id="ARBA00022801"/>
    </source>
</evidence>
<dbReference type="SUPFAM" id="SSF51445">
    <property type="entry name" value="(Trans)glycosidases"/>
    <property type="match status" value="1"/>
</dbReference>
<dbReference type="Pfam" id="PF00128">
    <property type="entry name" value="Alpha-amylase"/>
    <property type="match status" value="1"/>
</dbReference>
<dbReference type="RefSeq" id="WP_344715803.1">
    <property type="nucleotide sequence ID" value="NZ_BAAAWH010000001.1"/>
</dbReference>